<dbReference type="Proteomes" id="UP000708208">
    <property type="component" value="Unassembled WGS sequence"/>
</dbReference>
<feature type="non-terminal residue" evidence="1">
    <location>
        <position position="1"/>
    </location>
</feature>
<dbReference type="EMBL" id="CAJVCH010350924">
    <property type="protein sequence ID" value="CAG7815692.1"/>
    <property type="molecule type" value="Genomic_DNA"/>
</dbReference>
<comment type="caution">
    <text evidence="1">The sequence shown here is derived from an EMBL/GenBank/DDBJ whole genome shotgun (WGS) entry which is preliminary data.</text>
</comment>
<sequence>EKGRIKKYSSNIVPFAILLLNPFDTILPNLKL</sequence>
<reference evidence="1" key="1">
    <citation type="submission" date="2021-06" db="EMBL/GenBank/DDBJ databases">
        <authorList>
            <person name="Hodson N. C."/>
            <person name="Mongue J. A."/>
            <person name="Jaron S. K."/>
        </authorList>
    </citation>
    <scope>NUCLEOTIDE SEQUENCE</scope>
</reference>
<protein>
    <submittedName>
        <fullName evidence="1">Uncharacterized protein</fullName>
    </submittedName>
</protein>
<keyword evidence="2" id="KW-1185">Reference proteome</keyword>
<accession>A0A8J2KFS4</accession>
<gene>
    <name evidence="1" type="ORF">AFUS01_LOCUS26356</name>
</gene>
<organism evidence="1 2">
    <name type="scientific">Allacma fusca</name>
    <dbReference type="NCBI Taxonomy" id="39272"/>
    <lineage>
        <taxon>Eukaryota</taxon>
        <taxon>Metazoa</taxon>
        <taxon>Ecdysozoa</taxon>
        <taxon>Arthropoda</taxon>
        <taxon>Hexapoda</taxon>
        <taxon>Collembola</taxon>
        <taxon>Symphypleona</taxon>
        <taxon>Sminthuridae</taxon>
        <taxon>Allacma</taxon>
    </lineage>
</organism>
<name>A0A8J2KFS4_9HEXA</name>
<evidence type="ECO:0000313" key="1">
    <source>
        <dbReference type="EMBL" id="CAG7815692.1"/>
    </source>
</evidence>
<dbReference type="AlphaFoldDB" id="A0A8J2KFS4"/>
<evidence type="ECO:0000313" key="2">
    <source>
        <dbReference type="Proteomes" id="UP000708208"/>
    </source>
</evidence>
<proteinExistence type="predicted"/>